<evidence type="ECO:0008006" key="4">
    <source>
        <dbReference type="Google" id="ProtNLM"/>
    </source>
</evidence>
<proteinExistence type="predicted"/>
<dbReference type="OrthoDB" id="3534693at2"/>
<reference evidence="2 3" key="1">
    <citation type="submission" date="2018-11" db="EMBL/GenBank/DDBJ databases">
        <title>Saccharopolyspora rhizosphaerae sp. nov., an actinomycete isolated from rhizosphere soil in Thailand.</title>
        <authorList>
            <person name="Intra B."/>
            <person name="Euanorasetr J."/>
            <person name="Take A."/>
            <person name="Inahashi Y."/>
            <person name="Mori M."/>
            <person name="Panbangred W."/>
            <person name="Matsumoto A."/>
        </authorList>
    </citation>
    <scope>NUCLEOTIDE SEQUENCE [LARGE SCALE GENOMIC DNA]</scope>
    <source>
        <strain evidence="2 3">H219</strain>
    </source>
</reference>
<keyword evidence="3" id="KW-1185">Reference proteome</keyword>
<dbReference type="PROSITE" id="PS51257">
    <property type="entry name" value="PROKAR_LIPOPROTEIN"/>
    <property type="match status" value="1"/>
</dbReference>
<dbReference type="AlphaFoldDB" id="A0A426JVE9"/>
<dbReference type="Proteomes" id="UP000274515">
    <property type="component" value="Unassembled WGS sequence"/>
</dbReference>
<organism evidence="2 3">
    <name type="scientific">Saccharopolyspora rhizosphaerae</name>
    <dbReference type="NCBI Taxonomy" id="2492662"/>
    <lineage>
        <taxon>Bacteria</taxon>
        <taxon>Bacillati</taxon>
        <taxon>Actinomycetota</taxon>
        <taxon>Actinomycetes</taxon>
        <taxon>Pseudonocardiales</taxon>
        <taxon>Pseudonocardiaceae</taxon>
        <taxon>Saccharopolyspora</taxon>
    </lineage>
</organism>
<dbReference type="RefSeq" id="WP_125090377.1">
    <property type="nucleotide sequence ID" value="NZ_RSAA01000010.1"/>
</dbReference>
<name>A0A426JVE9_9PSEU</name>
<gene>
    <name evidence="2" type="ORF">EIL87_12315</name>
</gene>
<evidence type="ECO:0000256" key="1">
    <source>
        <dbReference type="SAM" id="SignalP"/>
    </source>
</evidence>
<keyword evidence="1" id="KW-0732">Signal</keyword>
<feature type="signal peptide" evidence="1">
    <location>
        <begin position="1"/>
        <end position="20"/>
    </location>
</feature>
<feature type="chain" id="PRO_5039211093" description="Secreted protein/lipoprotein" evidence="1">
    <location>
        <begin position="21"/>
        <end position="173"/>
    </location>
</feature>
<evidence type="ECO:0000313" key="3">
    <source>
        <dbReference type="Proteomes" id="UP000274515"/>
    </source>
</evidence>
<sequence>MSRFSSQVLVIAACVAGAVASACSSTPPAVPPTGEIAAPPAQPSENAAIEGVYREFWSVSWVSSAEPDQGWVQRLRAVATAELSEQVATRARQQRSQGVRLYGTVTPQITGTRIEGDRAVVTDCQDGSQAGLADAATGKPRNVGPSRNAVSATLSRQSGGWRVAKIEYPGGEC</sequence>
<accession>A0A426JVE9</accession>
<comment type="caution">
    <text evidence="2">The sequence shown here is derived from an EMBL/GenBank/DDBJ whole genome shotgun (WGS) entry which is preliminary data.</text>
</comment>
<evidence type="ECO:0000313" key="2">
    <source>
        <dbReference type="EMBL" id="RRO17051.1"/>
    </source>
</evidence>
<protein>
    <recommendedName>
        <fullName evidence="4">Secreted protein/lipoprotein</fullName>
    </recommendedName>
</protein>
<dbReference type="EMBL" id="RSAA01000010">
    <property type="protein sequence ID" value="RRO17051.1"/>
    <property type="molecule type" value="Genomic_DNA"/>
</dbReference>